<evidence type="ECO:0000313" key="2">
    <source>
        <dbReference type="Proteomes" id="UP000828412"/>
    </source>
</evidence>
<reference evidence="1 2" key="1">
    <citation type="submission" date="2021-08" db="EMBL/GenBank/DDBJ databases">
        <authorList>
            <person name="DeCurzio J.M.K."/>
            <person name="Krukonis G.P."/>
            <person name="Delesalle V.A."/>
        </authorList>
    </citation>
    <scope>NUCLEOTIDE SEQUENCE [LARGE SCALE GENOMIC DNA]</scope>
</reference>
<keyword evidence="2" id="KW-1185">Reference proteome</keyword>
<dbReference type="GeneID" id="80266380"/>
<accession>A0AAE8XE80</accession>
<dbReference type="Proteomes" id="UP000828412">
    <property type="component" value="Segment"/>
</dbReference>
<organism evidence="1 2">
    <name type="scientific">Pseudomonas phage M5.1</name>
    <dbReference type="NCBI Taxonomy" id="2873460"/>
    <lineage>
        <taxon>Viruses</taxon>
        <taxon>Duplodnaviria</taxon>
        <taxon>Heunggongvirae</taxon>
        <taxon>Uroviricota</taxon>
        <taxon>Caudoviricetes</taxon>
        <taxon>Vandenendeviridae</taxon>
        <taxon>Gorskivirinae</taxon>
        <taxon>Kremarvirus</taxon>
        <taxon>Kremarvirus M51</taxon>
    </lineage>
</organism>
<dbReference type="RefSeq" id="YP_010766683.1">
    <property type="nucleotide sequence ID" value="NC_073680.1"/>
</dbReference>
<dbReference type="EMBL" id="MZ826350">
    <property type="protein sequence ID" value="UAV89731.1"/>
    <property type="molecule type" value="Genomic_DNA"/>
</dbReference>
<evidence type="ECO:0000313" key="1">
    <source>
        <dbReference type="EMBL" id="UAV89731.1"/>
    </source>
</evidence>
<dbReference type="KEGG" id="vg:80266380"/>
<protein>
    <submittedName>
        <fullName evidence="1">Uncharacterized protein</fullName>
    </submittedName>
</protein>
<proteinExistence type="predicted"/>
<gene>
    <name evidence="1" type="primary">150</name>
    <name evidence="1" type="ORF">M51_150</name>
</gene>
<sequence length="47" mass="5596">MNYHECLQKEIKERKPVQPKAGLTPMELLSISRRPLPRFNRFTGERV</sequence>
<name>A0AAE8XE80_9CAUD</name>